<proteinExistence type="predicted"/>
<gene>
    <name evidence="1" type="ORF">Q5P01_011826</name>
</gene>
<keyword evidence="2" id="KW-1185">Reference proteome</keyword>
<dbReference type="Proteomes" id="UP001187415">
    <property type="component" value="Unassembled WGS sequence"/>
</dbReference>
<dbReference type="EMBL" id="JAUPFM010000008">
    <property type="protein sequence ID" value="KAK2845167.1"/>
    <property type="molecule type" value="Genomic_DNA"/>
</dbReference>
<name>A0AA88MY73_CHASR</name>
<evidence type="ECO:0000313" key="1">
    <source>
        <dbReference type="EMBL" id="KAK2845167.1"/>
    </source>
</evidence>
<comment type="caution">
    <text evidence="1">The sequence shown here is derived from an EMBL/GenBank/DDBJ whole genome shotgun (WGS) entry which is preliminary data.</text>
</comment>
<dbReference type="AlphaFoldDB" id="A0AA88MY73"/>
<organism evidence="1 2">
    <name type="scientific">Channa striata</name>
    <name type="common">Snakehead murrel</name>
    <name type="synonym">Ophicephalus striatus</name>
    <dbReference type="NCBI Taxonomy" id="64152"/>
    <lineage>
        <taxon>Eukaryota</taxon>
        <taxon>Metazoa</taxon>
        <taxon>Chordata</taxon>
        <taxon>Craniata</taxon>
        <taxon>Vertebrata</taxon>
        <taxon>Euteleostomi</taxon>
        <taxon>Actinopterygii</taxon>
        <taxon>Neopterygii</taxon>
        <taxon>Teleostei</taxon>
        <taxon>Neoteleostei</taxon>
        <taxon>Acanthomorphata</taxon>
        <taxon>Anabantaria</taxon>
        <taxon>Anabantiformes</taxon>
        <taxon>Channoidei</taxon>
        <taxon>Channidae</taxon>
        <taxon>Channa</taxon>
    </lineage>
</organism>
<sequence length="251" mass="28158">MVADAHSLFSLCGLASVYFRSLVNEVVTLQPVVRLVQPHHDTSPYLCVLLHQNVSWTHQSGAKTRYRAPHSLTWPLHQQLLQSCLFCLRKRDMARQRVRAGNPSSLVTSTGSTAVTVVFLFPAFPPSLARSRFLSGPRVLSPRLNNNNTRHREREQDGGREGGRELFSEIVTDCPSLKRRACAQTCSSDGRDIQLRLHVDSSVNSSWIMQVASHVASSSNKENRKMRKEFVWSCCCSVAQQSNVSLEGRQL</sequence>
<reference evidence="1" key="1">
    <citation type="submission" date="2023-07" db="EMBL/GenBank/DDBJ databases">
        <title>Chromosome-level Genome Assembly of Striped Snakehead (Channa striata).</title>
        <authorList>
            <person name="Liu H."/>
        </authorList>
    </citation>
    <scope>NUCLEOTIDE SEQUENCE</scope>
    <source>
        <strain evidence="1">Gz</strain>
        <tissue evidence="1">Muscle</tissue>
    </source>
</reference>
<protein>
    <submittedName>
        <fullName evidence="1">Uncharacterized protein</fullName>
    </submittedName>
</protein>
<evidence type="ECO:0000313" key="2">
    <source>
        <dbReference type="Proteomes" id="UP001187415"/>
    </source>
</evidence>
<accession>A0AA88MY73</accession>